<keyword evidence="2 5" id="KW-0812">Transmembrane</keyword>
<dbReference type="AlphaFoldDB" id="A0AA39FM34"/>
<dbReference type="Pfam" id="PF13903">
    <property type="entry name" value="Claudin_2"/>
    <property type="match status" value="1"/>
</dbReference>
<evidence type="ECO:0000256" key="4">
    <source>
        <dbReference type="ARBA" id="ARBA00023136"/>
    </source>
</evidence>
<comment type="subcellular location">
    <subcellularLocation>
        <location evidence="1">Membrane</location>
        <topology evidence="1">Multi-pass membrane protein</topology>
    </subcellularLocation>
</comment>
<evidence type="ECO:0000256" key="2">
    <source>
        <dbReference type="ARBA" id="ARBA00022692"/>
    </source>
</evidence>
<keyword evidence="4 5" id="KW-0472">Membrane</keyword>
<dbReference type="PANTHER" id="PTHR21284:SF6">
    <property type="entry name" value="SINUOUS"/>
    <property type="match status" value="1"/>
</dbReference>
<dbReference type="GO" id="GO:0035151">
    <property type="term" value="P:regulation of tube size, open tracheal system"/>
    <property type="evidence" value="ECO:0007669"/>
    <property type="project" value="TreeGrafter"/>
</dbReference>
<protein>
    <submittedName>
        <fullName evidence="6">Uncharacterized protein</fullName>
    </submittedName>
</protein>
<keyword evidence="3 5" id="KW-1133">Transmembrane helix</keyword>
<evidence type="ECO:0000313" key="7">
    <source>
        <dbReference type="Proteomes" id="UP001168990"/>
    </source>
</evidence>
<evidence type="ECO:0000256" key="5">
    <source>
        <dbReference type="SAM" id="Phobius"/>
    </source>
</evidence>
<dbReference type="PANTHER" id="PTHR21284">
    <property type="entry name" value="EG:80H7.2 PROTEIN"/>
    <property type="match status" value="1"/>
</dbReference>
<organism evidence="6 7">
    <name type="scientific">Microctonus aethiopoides</name>
    <dbReference type="NCBI Taxonomy" id="144406"/>
    <lineage>
        <taxon>Eukaryota</taxon>
        <taxon>Metazoa</taxon>
        <taxon>Ecdysozoa</taxon>
        <taxon>Arthropoda</taxon>
        <taxon>Hexapoda</taxon>
        <taxon>Insecta</taxon>
        <taxon>Pterygota</taxon>
        <taxon>Neoptera</taxon>
        <taxon>Endopterygota</taxon>
        <taxon>Hymenoptera</taxon>
        <taxon>Apocrita</taxon>
        <taxon>Ichneumonoidea</taxon>
        <taxon>Braconidae</taxon>
        <taxon>Euphorinae</taxon>
        <taxon>Microctonus</taxon>
    </lineage>
</organism>
<dbReference type="Gene3D" id="1.20.140.150">
    <property type="match status" value="1"/>
</dbReference>
<dbReference type="InterPro" id="IPR004031">
    <property type="entry name" value="PMP22/EMP/MP20/Claudin"/>
</dbReference>
<dbReference type="EMBL" id="JAQQBS010000002">
    <property type="protein sequence ID" value="KAK0171784.1"/>
    <property type="molecule type" value="Genomic_DNA"/>
</dbReference>
<feature type="transmembrane region" description="Helical" evidence="5">
    <location>
        <begin position="101"/>
        <end position="122"/>
    </location>
</feature>
<sequence length="222" mass="24665">MMKKQSLSGSVGVGVFIVALVSVCVAFGTPSWLVSDYRITGARLDKLGLWTHCFRSLPNPQEADAPKRFFVGCRWVYDPFTVGYDEIRGFLLPPFMIVTQFFFTICFLLGLVSFGLILLYTLCCDPEQKRYVQLIRTIGFLSLAGGASGCIAVIVFASLGNTDGWMPGHINNFFGWSFVLGIIGSVLTVIAGVLLIVEADIQKKKRKYFKESQTRFQLDSKS</sequence>
<feature type="transmembrane region" description="Helical" evidence="5">
    <location>
        <begin position="134"/>
        <end position="161"/>
    </location>
</feature>
<feature type="transmembrane region" description="Helical" evidence="5">
    <location>
        <begin position="173"/>
        <end position="197"/>
    </location>
</feature>
<proteinExistence type="predicted"/>
<evidence type="ECO:0000313" key="6">
    <source>
        <dbReference type="EMBL" id="KAK0171784.1"/>
    </source>
</evidence>
<evidence type="ECO:0000256" key="3">
    <source>
        <dbReference type="ARBA" id="ARBA00022989"/>
    </source>
</evidence>
<comment type="caution">
    <text evidence="6">The sequence shown here is derived from an EMBL/GenBank/DDBJ whole genome shotgun (WGS) entry which is preliminary data.</text>
</comment>
<dbReference type="GO" id="GO:0005918">
    <property type="term" value="C:septate junction"/>
    <property type="evidence" value="ECO:0007669"/>
    <property type="project" value="TreeGrafter"/>
</dbReference>
<gene>
    <name evidence="6" type="ORF">PV328_005188</name>
</gene>
<reference evidence="6" key="1">
    <citation type="journal article" date="2023" name="bioRxiv">
        <title>Scaffold-level genome assemblies of two parasitoid biocontrol wasps reveal the parthenogenesis mechanism and an associated novel virus.</title>
        <authorList>
            <person name="Inwood S."/>
            <person name="Skelly J."/>
            <person name="Guhlin J."/>
            <person name="Harrop T."/>
            <person name="Goldson S."/>
            <person name="Dearden P."/>
        </authorList>
    </citation>
    <scope>NUCLEOTIDE SEQUENCE</scope>
    <source>
        <strain evidence="6">Irish</strain>
        <tissue evidence="6">Whole body</tissue>
    </source>
</reference>
<dbReference type="GO" id="GO:0016020">
    <property type="term" value="C:membrane"/>
    <property type="evidence" value="ECO:0007669"/>
    <property type="project" value="UniProtKB-SubCell"/>
</dbReference>
<dbReference type="Proteomes" id="UP001168990">
    <property type="component" value="Unassembled WGS sequence"/>
</dbReference>
<dbReference type="GO" id="GO:0019991">
    <property type="term" value="P:septate junction assembly"/>
    <property type="evidence" value="ECO:0007669"/>
    <property type="project" value="TreeGrafter"/>
</dbReference>
<reference evidence="6" key="2">
    <citation type="submission" date="2023-03" db="EMBL/GenBank/DDBJ databases">
        <authorList>
            <person name="Inwood S.N."/>
            <person name="Skelly J.G."/>
            <person name="Guhlin J."/>
            <person name="Harrop T.W.R."/>
            <person name="Goldson S.G."/>
            <person name="Dearden P.K."/>
        </authorList>
    </citation>
    <scope>NUCLEOTIDE SEQUENCE</scope>
    <source>
        <strain evidence="6">Irish</strain>
        <tissue evidence="6">Whole body</tissue>
    </source>
</reference>
<accession>A0AA39FM34</accession>
<keyword evidence="7" id="KW-1185">Reference proteome</keyword>
<name>A0AA39FM34_9HYME</name>
<evidence type="ECO:0000256" key="1">
    <source>
        <dbReference type="ARBA" id="ARBA00004141"/>
    </source>
</evidence>